<evidence type="ECO:0000256" key="1">
    <source>
        <dbReference type="ARBA" id="ARBA00023125"/>
    </source>
</evidence>
<dbReference type="GO" id="GO:0005634">
    <property type="term" value="C:nucleus"/>
    <property type="evidence" value="ECO:0007669"/>
    <property type="project" value="TreeGrafter"/>
</dbReference>
<evidence type="ECO:0000313" key="3">
    <source>
        <dbReference type="EMBL" id="CAF1689440.1"/>
    </source>
</evidence>
<gene>
    <name evidence="3" type="ORF">XAT740_LOCUS63304</name>
</gene>
<comment type="caution">
    <text evidence="3">The sequence shown here is derived from an EMBL/GenBank/DDBJ whole genome shotgun (WGS) entry which is preliminary data.</text>
</comment>
<dbReference type="InterPro" id="IPR006600">
    <property type="entry name" value="HTH_CenpB_DNA-bd_dom"/>
</dbReference>
<name>A0A816HLS7_ADIRI</name>
<dbReference type="InterPro" id="IPR004875">
    <property type="entry name" value="DDE_SF_endonuclease_dom"/>
</dbReference>
<accession>A0A816HLS7</accession>
<feature type="non-terminal residue" evidence="3">
    <location>
        <position position="159"/>
    </location>
</feature>
<sequence>PDEFKASNGWLEKFRARHAISFRLISGESASVDHSTVKEWTKRLLTIIEGFDKNDIFNADETGLFYRALPDRSLVLKKEECKGGKKSKERLTILLCTNWSGTEKLKPLVIGRSQRPRCFKNINTSDLPVTWLANCAAWMNLKLFTNWLATLNNRMKRNA</sequence>
<dbReference type="Proteomes" id="UP000663828">
    <property type="component" value="Unassembled WGS sequence"/>
</dbReference>
<proteinExistence type="predicted"/>
<keyword evidence="1" id="KW-0238">DNA-binding</keyword>
<dbReference type="AlphaFoldDB" id="A0A816HLS7"/>
<protein>
    <recommendedName>
        <fullName evidence="2">HTH CENPB-type domain-containing protein</fullName>
    </recommendedName>
</protein>
<feature type="non-terminal residue" evidence="3">
    <location>
        <position position="1"/>
    </location>
</feature>
<reference evidence="3" key="1">
    <citation type="submission" date="2021-02" db="EMBL/GenBank/DDBJ databases">
        <authorList>
            <person name="Nowell W R."/>
        </authorList>
    </citation>
    <scope>NUCLEOTIDE SEQUENCE</scope>
</reference>
<dbReference type="GO" id="GO:0003677">
    <property type="term" value="F:DNA binding"/>
    <property type="evidence" value="ECO:0007669"/>
    <property type="project" value="UniProtKB-KW"/>
</dbReference>
<keyword evidence="4" id="KW-1185">Reference proteome</keyword>
<dbReference type="Pfam" id="PF03221">
    <property type="entry name" value="HTH_Tnp_Tc5"/>
    <property type="match status" value="1"/>
</dbReference>
<evidence type="ECO:0000259" key="2">
    <source>
        <dbReference type="PROSITE" id="PS51253"/>
    </source>
</evidence>
<organism evidence="3 4">
    <name type="scientific">Adineta ricciae</name>
    <name type="common">Rotifer</name>
    <dbReference type="NCBI Taxonomy" id="249248"/>
    <lineage>
        <taxon>Eukaryota</taxon>
        <taxon>Metazoa</taxon>
        <taxon>Spiralia</taxon>
        <taxon>Gnathifera</taxon>
        <taxon>Rotifera</taxon>
        <taxon>Eurotatoria</taxon>
        <taxon>Bdelloidea</taxon>
        <taxon>Adinetida</taxon>
        <taxon>Adinetidae</taxon>
        <taxon>Adineta</taxon>
    </lineage>
</organism>
<dbReference type="PANTHER" id="PTHR19303">
    <property type="entry name" value="TRANSPOSON"/>
    <property type="match status" value="1"/>
</dbReference>
<feature type="domain" description="HTH CENPB-type" evidence="2">
    <location>
        <begin position="1"/>
        <end position="24"/>
    </location>
</feature>
<evidence type="ECO:0000313" key="4">
    <source>
        <dbReference type="Proteomes" id="UP000663828"/>
    </source>
</evidence>
<dbReference type="EMBL" id="CAJNOR010019264">
    <property type="protein sequence ID" value="CAF1689440.1"/>
    <property type="molecule type" value="Genomic_DNA"/>
</dbReference>
<dbReference type="Pfam" id="PF03184">
    <property type="entry name" value="DDE_1"/>
    <property type="match status" value="1"/>
</dbReference>
<dbReference type="PROSITE" id="PS51253">
    <property type="entry name" value="HTH_CENPB"/>
    <property type="match status" value="1"/>
</dbReference>
<dbReference type="InterPro" id="IPR050863">
    <property type="entry name" value="CenT-Element_Derived"/>
</dbReference>
<dbReference type="PANTHER" id="PTHR19303:SF73">
    <property type="entry name" value="PROTEIN PDC2"/>
    <property type="match status" value="1"/>
</dbReference>